<feature type="compositionally biased region" description="Polar residues" evidence="1">
    <location>
        <begin position="178"/>
        <end position="206"/>
    </location>
</feature>
<feature type="compositionally biased region" description="Basic residues" evidence="1">
    <location>
        <begin position="1"/>
        <end position="14"/>
    </location>
</feature>
<dbReference type="AlphaFoldDB" id="A0A9P9IUR2"/>
<feature type="compositionally biased region" description="Basic and acidic residues" evidence="1">
    <location>
        <begin position="371"/>
        <end position="381"/>
    </location>
</feature>
<protein>
    <submittedName>
        <fullName evidence="2">Uncharacterized protein</fullName>
    </submittedName>
</protein>
<dbReference type="Proteomes" id="UP000738349">
    <property type="component" value="Unassembled WGS sequence"/>
</dbReference>
<gene>
    <name evidence="2" type="ORF">EDB81DRAFT_93807</name>
</gene>
<feature type="compositionally biased region" description="Polar residues" evidence="1">
    <location>
        <begin position="318"/>
        <end position="334"/>
    </location>
</feature>
<proteinExistence type="predicted"/>
<organism evidence="2 3">
    <name type="scientific">Dactylonectria macrodidyma</name>
    <dbReference type="NCBI Taxonomy" id="307937"/>
    <lineage>
        <taxon>Eukaryota</taxon>
        <taxon>Fungi</taxon>
        <taxon>Dikarya</taxon>
        <taxon>Ascomycota</taxon>
        <taxon>Pezizomycotina</taxon>
        <taxon>Sordariomycetes</taxon>
        <taxon>Hypocreomycetidae</taxon>
        <taxon>Hypocreales</taxon>
        <taxon>Nectriaceae</taxon>
        <taxon>Dactylonectria</taxon>
    </lineage>
</organism>
<comment type="caution">
    <text evidence="2">The sequence shown here is derived from an EMBL/GenBank/DDBJ whole genome shotgun (WGS) entry which is preliminary data.</text>
</comment>
<accession>A0A9P9IUR2</accession>
<feature type="compositionally biased region" description="Polar residues" evidence="1">
    <location>
        <begin position="643"/>
        <end position="663"/>
    </location>
</feature>
<dbReference type="EMBL" id="JAGMUV010000014">
    <property type="protein sequence ID" value="KAH7134222.1"/>
    <property type="molecule type" value="Genomic_DNA"/>
</dbReference>
<dbReference type="OrthoDB" id="4953021at2759"/>
<keyword evidence="3" id="KW-1185">Reference proteome</keyword>
<reference evidence="2" key="1">
    <citation type="journal article" date="2021" name="Nat. Commun.">
        <title>Genetic determinants of endophytism in the Arabidopsis root mycobiome.</title>
        <authorList>
            <person name="Mesny F."/>
            <person name="Miyauchi S."/>
            <person name="Thiergart T."/>
            <person name="Pickel B."/>
            <person name="Atanasova L."/>
            <person name="Karlsson M."/>
            <person name="Huettel B."/>
            <person name="Barry K.W."/>
            <person name="Haridas S."/>
            <person name="Chen C."/>
            <person name="Bauer D."/>
            <person name="Andreopoulos W."/>
            <person name="Pangilinan J."/>
            <person name="LaButti K."/>
            <person name="Riley R."/>
            <person name="Lipzen A."/>
            <person name="Clum A."/>
            <person name="Drula E."/>
            <person name="Henrissat B."/>
            <person name="Kohler A."/>
            <person name="Grigoriev I.V."/>
            <person name="Martin F.M."/>
            <person name="Hacquard S."/>
        </authorList>
    </citation>
    <scope>NUCLEOTIDE SEQUENCE</scope>
    <source>
        <strain evidence="2">MPI-CAGE-AT-0147</strain>
    </source>
</reference>
<evidence type="ECO:0000256" key="1">
    <source>
        <dbReference type="SAM" id="MobiDB-lite"/>
    </source>
</evidence>
<evidence type="ECO:0000313" key="2">
    <source>
        <dbReference type="EMBL" id="KAH7134222.1"/>
    </source>
</evidence>
<feature type="region of interest" description="Disordered" evidence="1">
    <location>
        <begin position="1"/>
        <end position="78"/>
    </location>
</feature>
<feature type="region of interest" description="Disordered" evidence="1">
    <location>
        <begin position="96"/>
        <end position="481"/>
    </location>
</feature>
<feature type="compositionally biased region" description="Acidic residues" evidence="1">
    <location>
        <begin position="301"/>
        <end position="312"/>
    </location>
</feature>
<feature type="region of interest" description="Disordered" evidence="1">
    <location>
        <begin position="641"/>
        <end position="693"/>
    </location>
</feature>
<feature type="compositionally biased region" description="Basic and acidic residues" evidence="1">
    <location>
        <begin position="460"/>
        <end position="473"/>
    </location>
</feature>
<name>A0A9P9IUR2_9HYPO</name>
<evidence type="ECO:0000313" key="3">
    <source>
        <dbReference type="Proteomes" id="UP000738349"/>
    </source>
</evidence>
<feature type="compositionally biased region" description="Basic residues" evidence="1">
    <location>
        <begin position="32"/>
        <end position="41"/>
    </location>
</feature>
<sequence length="693" mass="76273">MPRNSRGKAAKAPKAKREPTQFPELDTTPTSRHLRSNRARKLATNYSPTEVIGPNPSSGVKVHASPVQPSSPEEFEDGLDDADMVDLVCHGDITSESRFQDFNWSEGGSLPKRSSPLRAEDDAQPPWEFDDKDSMYPFSSPRSGLDRLPDTMPLPRDPTFDTQSPSRMEAGGRVDFSETASTMRRSPSLPQTSVAGNWEFNHSSPRTGPLECLSINQEAKTAPLRSSDTPPLHYPMDEMYDATPPGSRSQRQKHGLAHSTGTTRREHKQNFNDPTPPQTLQKDQPTEKPPLKRKKAMKELLDDELASDDEEPTPCPGKTQSTQERSASLFTTDKSGCDVAETSHLSPAAVQESTQGRKRKQRAKTPIQFDDATHEIKEPPFKKRAPVPPKPAAVGALKQEKNASMSPISSAKKRPAPKVAPKQGLAKKKSKAPPRKEQSKKPVTNDASENKSGIRTRSVKLKEAMARGTKEDVQGQETTGVGENALVGDLVDVAPYPIVISSDEEASSPLKPVPTPNLKAQKQDLGVKLAHSTLYPEPRKSLASPLSPKQSLPNQIMDTTPAMDIRTLDSYQKNTISRESVEPVDALRLGKRITRSTKKATIKETSRATVLAPRDPNRTLNQVQQSPQHKVLEKIRTVDWPEVSSSQPLRKTSRISRSFSISEVGSPVPVRSDSVPFTADSTPPRRSHRIPKD</sequence>
<feature type="compositionally biased region" description="Polar residues" evidence="1">
    <location>
        <begin position="214"/>
        <end position="229"/>
    </location>
</feature>
<feature type="compositionally biased region" description="Polar residues" evidence="1">
    <location>
        <begin position="441"/>
        <end position="455"/>
    </location>
</feature>